<dbReference type="Proteomes" id="UP000256869">
    <property type="component" value="Unassembled WGS sequence"/>
</dbReference>
<evidence type="ECO:0000313" key="2">
    <source>
        <dbReference type="EMBL" id="RED55306.1"/>
    </source>
</evidence>
<sequence>MEFRSQSSTWMERKDATLIYPIIYWPFYSLSRLEYRCIWLRMIMRIELIGFETLYLFYMECPVSLFSLLFFQDYD</sequence>
<accession>A0A3D9I2C5</accession>
<reference evidence="2 3" key="1">
    <citation type="submission" date="2018-07" db="EMBL/GenBank/DDBJ databases">
        <title>Genomic Encyclopedia of Type Strains, Phase III (KMG-III): the genomes of soil and plant-associated and newly described type strains.</title>
        <authorList>
            <person name="Whitman W."/>
        </authorList>
    </citation>
    <scope>NUCLEOTIDE SEQUENCE [LARGE SCALE GENOMIC DNA]</scope>
    <source>
        <strain evidence="2 3">CECT 8236</strain>
    </source>
</reference>
<evidence type="ECO:0000313" key="3">
    <source>
        <dbReference type="Proteomes" id="UP000256869"/>
    </source>
</evidence>
<gene>
    <name evidence="2" type="ORF">DFP95_11841</name>
</gene>
<proteinExistence type="predicted"/>
<name>A0A3D9I2C5_9BACL</name>
<organism evidence="2 3">
    <name type="scientific">Cohnella lupini</name>
    <dbReference type="NCBI Taxonomy" id="1294267"/>
    <lineage>
        <taxon>Bacteria</taxon>
        <taxon>Bacillati</taxon>
        <taxon>Bacillota</taxon>
        <taxon>Bacilli</taxon>
        <taxon>Bacillales</taxon>
        <taxon>Paenibacillaceae</taxon>
        <taxon>Cohnella</taxon>
    </lineage>
</organism>
<comment type="caution">
    <text evidence="2">The sequence shown here is derived from an EMBL/GenBank/DDBJ whole genome shotgun (WGS) entry which is preliminary data.</text>
</comment>
<feature type="transmembrane region" description="Helical" evidence="1">
    <location>
        <begin position="54"/>
        <end position="71"/>
    </location>
</feature>
<keyword evidence="1" id="KW-0472">Membrane</keyword>
<evidence type="ECO:0000256" key="1">
    <source>
        <dbReference type="SAM" id="Phobius"/>
    </source>
</evidence>
<protein>
    <submittedName>
        <fullName evidence="2">Uncharacterized protein</fullName>
    </submittedName>
</protein>
<dbReference type="AlphaFoldDB" id="A0A3D9I2C5"/>
<keyword evidence="1" id="KW-1133">Transmembrane helix</keyword>
<dbReference type="EMBL" id="QRDY01000018">
    <property type="protein sequence ID" value="RED55306.1"/>
    <property type="molecule type" value="Genomic_DNA"/>
</dbReference>
<keyword evidence="3" id="KW-1185">Reference proteome</keyword>
<keyword evidence="1" id="KW-0812">Transmembrane</keyword>